<feature type="region of interest" description="Disordered" evidence="8">
    <location>
        <begin position="517"/>
        <end position="536"/>
    </location>
</feature>
<dbReference type="InterPro" id="IPR036938">
    <property type="entry name" value="PAP2/HPO_sf"/>
</dbReference>
<keyword evidence="5 9" id="KW-1133">Transmembrane helix</keyword>
<evidence type="ECO:0000313" key="12">
    <source>
        <dbReference type="Proteomes" id="UP000027073"/>
    </source>
</evidence>
<dbReference type="VEuPathDB" id="FungiDB:PLEOSDRAFT_1059960"/>
<dbReference type="FunCoup" id="A0A067N671">
    <property type="interactions" value="324"/>
</dbReference>
<evidence type="ECO:0000259" key="10">
    <source>
        <dbReference type="SMART" id="SM00014"/>
    </source>
</evidence>
<dbReference type="PANTHER" id="PTHR14969:SF28">
    <property type="entry name" value="DIHYDROSPHINGOSINE 1-PHOSPHATE PHOSPHATASE LCB3-RELATED"/>
    <property type="match status" value="1"/>
</dbReference>
<accession>A0A067N671</accession>
<comment type="similarity">
    <text evidence="7">Belongs to the type 2 lipid phosphate phosphatase family.</text>
</comment>
<feature type="compositionally biased region" description="Low complexity" evidence="8">
    <location>
        <begin position="1"/>
        <end position="20"/>
    </location>
</feature>
<reference evidence="12" key="1">
    <citation type="journal article" date="2014" name="Proc. Natl. Acad. Sci. U.S.A.">
        <title>Extensive sampling of basidiomycete genomes demonstrates inadequacy of the white-rot/brown-rot paradigm for wood decay fungi.</title>
        <authorList>
            <person name="Riley R."/>
            <person name="Salamov A.A."/>
            <person name="Brown D.W."/>
            <person name="Nagy L.G."/>
            <person name="Floudas D."/>
            <person name="Held B.W."/>
            <person name="Levasseur A."/>
            <person name="Lombard V."/>
            <person name="Morin E."/>
            <person name="Otillar R."/>
            <person name="Lindquist E.A."/>
            <person name="Sun H."/>
            <person name="LaButti K.M."/>
            <person name="Schmutz J."/>
            <person name="Jabbour D."/>
            <person name="Luo H."/>
            <person name="Baker S.E."/>
            <person name="Pisabarro A.G."/>
            <person name="Walton J.D."/>
            <person name="Blanchette R.A."/>
            <person name="Henrissat B."/>
            <person name="Martin F."/>
            <person name="Cullen D."/>
            <person name="Hibbett D.S."/>
            <person name="Grigoriev I.V."/>
        </authorList>
    </citation>
    <scope>NUCLEOTIDE SEQUENCE [LARGE SCALE GENOMIC DNA]</scope>
    <source>
        <strain evidence="12">PC15</strain>
    </source>
</reference>
<dbReference type="GO" id="GO:0042392">
    <property type="term" value="F:sphingosine-1-phosphate phosphatase activity"/>
    <property type="evidence" value="ECO:0007669"/>
    <property type="project" value="TreeGrafter"/>
</dbReference>
<feature type="region of interest" description="Disordered" evidence="8">
    <location>
        <begin position="1"/>
        <end position="33"/>
    </location>
</feature>
<feature type="compositionally biased region" description="Basic and acidic residues" evidence="8">
    <location>
        <begin position="22"/>
        <end position="33"/>
    </location>
</feature>
<feature type="transmembrane region" description="Helical" evidence="9">
    <location>
        <begin position="318"/>
        <end position="338"/>
    </location>
</feature>
<name>A0A067N671_PLEO1</name>
<evidence type="ECO:0000256" key="5">
    <source>
        <dbReference type="ARBA" id="ARBA00022989"/>
    </source>
</evidence>
<evidence type="ECO:0000256" key="4">
    <source>
        <dbReference type="ARBA" id="ARBA00022824"/>
    </source>
</evidence>
<evidence type="ECO:0000256" key="8">
    <source>
        <dbReference type="SAM" id="MobiDB-lite"/>
    </source>
</evidence>
<dbReference type="SMART" id="SM00014">
    <property type="entry name" value="acidPPc"/>
    <property type="match status" value="1"/>
</dbReference>
<protein>
    <recommendedName>
        <fullName evidence="10">Phosphatidic acid phosphatase type 2/haloperoxidase domain-containing protein</fullName>
    </recommendedName>
</protein>
<feature type="domain" description="Phosphatidic acid phosphatase type 2/haloperoxidase" evidence="10">
    <location>
        <begin position="115"/>
        <end position="231"/>
    </location>
</feature>
<comment type="subcellular location">
    <subcellularLocation>
        <location evidence="1">Endoplasmic reticulum membrane</location>
        <topology evidence="1">Multi-pass membrane protein</topology>
    </subcellularLocation>
</comment>
<dbReference type="EMBL" id="KL198014">
    <property type="protein sequence ID" value="KDQ22460.1"/>
    <property type="molecule type" value="Genomic_DNA"/>
</dbReference>
<feature type="transmembrane region" description="Helical" evidence="9">
    <location>
        <begin position="373"/>
        <end position="394"/>
    </location>
</feature>
<feature type="transmembrane region" description="Helical" evidence="9">
    <location>
        <begin position="85"/>
        <end position="108"/>
    </location>
</feature>
<evidence type="ECO:0000313" key="11">
    <source>
        <dbReference type="EMBL" id="KDQ22460.1"/>
    </source>
</evidence>
<dbReference type="OrthoDB" id="301434at2759"/>
<dbReference type="InterPro" id="IPR000326">
    <property type="entry name" value="PAP2/HPO"/>
</dbReference>
<sequence length="585" mass="64335">MFTASPPSSVASSRSSSPAPLERTRDWGDEKNDDLPGLNAVDVYEATLPWWRAALRRQIVKNVTWESNVIARIQDYIRTPWLDAYFVYTSSLGTHTFFMIMLPMMFFFGYEELGTELVTVLAAGVYFSSFIKDLICSPRPFAPPVTRLTIGTHHLEYGFPSTHSTNSVSMALFFYALVHQIASPSAYTTSTILLTVYAFSIVFGRIYTAMHSFIDCVAGSCLGAAIWWAQTSFPGFDVYLPAGSIIARIAEFVHLGTHVADSGARLVHLFAGFGLGERLESCITTGSYEFPLIIIPMFLLSVNQHPQPVDDCPCFEDAIAFISVVFGILMGRWGFGAWKVNGVHARSIMPGSGWVFDNAQSMWIATERNIADILVWWSVAFIKVVVGVLAIFTWRLLAKSLLHVILPPIFRFLSRLVFPLSLPHRRFYTPATDYTNVPSDFVGVNGGRGGAALGMGLGRAVPSVIDLSAIGDEEEREERNGQSEGVRSRGNANRIDDKAVGLGLGLGASSPLARYGDGNRIGIDDGETNDRLGEGEVKDKYGEPVKHYDADVITKMIVYAGIAVITSEVMPVMFELVGWGVKSWP</sequence>
<dbReference type="Proteomes" id="UP000027073">
    <property type="component" value="Unassembled WGS sequence"/>
</dbReference>
<dbReference type="AlphaFoldDB" id="A0A067N671"/>
<dbReference type="GO" id="GO:0005789">
    <property type="term" value="C:endoplasmic reticulum membrane"/>
    <property type="evidence" value="ECO:0007669"/>
    <property type="project" value="UniProtKB-SubCell"/>
</dbReference>
<evidence type="ECO:0000256" key="2">
    <source>
        <dbReference type="ARBA" id="ARBA00022692"/>
    </source>
</evidence>
<evidence type="ECO:0000256" key="3">
    <source>
        <dbReference type="ARBA" id="ARBA00022801"/>
    </source>
</evidence>
<dbReference type="CDD" id="cd03388">
    <property type="entry name" value="PAP2_SPPase1"/>
    <property type="match status" value="1"/>
</dbReference>
<organism evidence="11 12">
    <name type="scientific">Pleurotus ostreatus (strain PC15)</name>
    <name type="common">Oyster mushroom</name>
    <dbReference type="NCBI Taxonomy" id="1137138"/>
    <lineage>
        <taxon>Eukaryota</taxon>
        <taxon>Fungi</taxon>
        <taxon>Dikarya</taxon>
        <taxon>Basidiomycota</taxon>
        <taxon>Agaricomycotina</taxon>
        <taxon>Agaricomycetes</taxon>
        <taxon>Agaricomycetidae</taxon>
        <taxon>Agaricales</taxon>
        <taxon>Pleurotineae</taxon>
        <taxon>Pleurotaceae</taxon>
        <taxon>Pleurotus</taxon>
    </lineage>
</organism>
<keyword evidence="2 9" id="KW-0812">Transmembrane</keyword>
<evidence type="ECO:0000256" key="7">
    <source>
        <dbReference type="ARBA" id="ARBA00038324"/>
    </source>
</evidence>
<dbReference type="SUPFAM" id="SSF48317">
    <property type="entry name" value="Acid phosphatase/Vanadium-dependent haloperoxidase"/>
    <property type="match status" value="1"/>
</dbReference>
<dbReference type="HOGENOM" id="CLU_019266_1_0_1"/>
<dbReference type="InParanoid" id="A0A067N671"/>
<feature type="transmembrane region" description="Helical" evidence="9">
    <location>
        <begin position="172"/>
        <end position="199"/>
    </location>
</feature>
<keyword evidence="4" id="KW-0256">Endoplasmic reticulum</keyword>
<dbReference type="PANTHER" id="PTHR14969">
    <property type="entry name" value="SPHINGOSINE-1-PHOSPHATE PHOSPHOHYDROLASE"/>
    <property type="match status" value="1"/>
</dbReference>
<dbReference type="STRING" id="1137138.A0A067N671"/>
<keyword evidence="3" id="KW-0378">Hydrolase</keyword>
<dbReference type="Gene3D" id="1.20.144.10">
    <property type="entry name" value="Phosphatidic acid phosphatase type 2/haloperoxidase"/>
    <property type="match status" value="1"/>
</dbReference>
<proteinExistence type="inferred from homology"/>
<feature type="transmembrane region" description="Helical" evidence="9">
    <location>
        <begin position="206"/>
        <end position="229"/>
    </location>
</feature>
<dbReference type="Pfam" id="PF01569">
    <property type="entry name" value="PAP2"/>
    <property type="match status" value="1"/>
</dbReference>
<evidence type="ECO:0000256" key="6">
    <source>
        <dbReference type="ARBA" id="ARBA00023136"/>
    </source>
</evidence>
<keyword evidence="6 9" id="KW-0472">Membrane</keyword>
<evidence type="ECO:0000256" key="9">
    <source>
        <dbReference type="SAM" id="Phobius"/>
    </source>
</evidence>
<evidence type="ECO:0000256" key="1">
    <source>
        <dbReference type="ARBA" id="ARBA00004477"/>
    </source>
</evidence>
<gene>
    <name evidence="11" type="ORF">PLEOSDRAFT_1059960</name>
</gene>